<dbReference type="GO" id="GO:0046872">
    <property type="term" value="F:metal ion binding"/>
    <property type="evidence" value="ECO:0007669"/>
    <property type="project" value="UniProtKB-KW"/>
</dbReference>
<feature type="chain" id="PRO_5035306755" description="Peptidase family M49" evidence="4">
    <location>
        <begin position="21"/>
        <end position="567"/>
    </location>
</feature>
<proteinExistence type="predicted"/>
<dbReference type="GO" id="GO:0005737">
    <property type="term" value="C:cytoplasm"/>
    <property type="evidence" value="ECO:0007669"/>
    <property type="project" value="TreeGrafter"/>
</dbReference>
<reference evidence="5" key="1">
    <citation type="submission" date="2021-03" db="EMBL/GenBank/DDBJ databases">
        <title>Acanthopleuribacteraceae sp. M133.</title>
        <authorList>
            <person name="Wang G."/>
        </authorList>
    </citation>
    <scope>NUCLEOTIDE SEQUENCE</scope>
    <source>
        <strain evidence="5">M133</strain>
    </source>
</reference>
<dbReference type="PANTHER" id="PTHR23422">
    <property type="entry name" value="DIPEPTIDYL PEPTIDASE III-RELATED"/>
    <property type="match status" value="1"/>
</dbReference>
<evidence type="ECO:0000313" key="6">
    <source>
        <dbReference type="Proteomes" id="UP000663929"/>
    </source>
</evidence>
<dbReference type="GO" id="GO:0008239">
    <property type="term" value="F:dipeptidyl-peptidase activity"/>
    <property type="evidence" value="ECO:0007669"/>
    <property type="project" value="TreeGrafter"/>
</dbReference>
<dbReference type="AlphaFoldDB" id="A0A8A4TLM8"/>
<dbReference type="Proteomes" id="UP000663929">
    <property type="component" value="Chromosome"/>
</dbReference>
<accession>A0A8A4TLM8</accession>
<keyword evidence="6" id="KW-1185">Reference proteome</keyword>
<feature type="signal peptide" evidence="4">
    <location>
        <begin position="1"/>
        <end position="20"/>
    </location>
</feature>
<evidence type="ECO:0000256" key="3">
    <source>
        <dbReference type="SAM" id="MobiDB-lite"/>
    </source>
</evidence>
<organism evidence="5 6">
    <name type="scientific">Sulfidibacter corallicola</name>
    <dbReference type="NCBI Taxonomy" id="2818388"/>
    <lineage>
        <taxon>Bacteria</taxon>
        <taxon>Pseudomonadati</taxon>
        <taxon>Acidobacteriota</taxon>
        <taxon>Holophagae</taxon>
        <taxon>Acanthopleuribacterales</taxon>
        <taxon>Acanthopleuribacteraceae</taxon>
        <taxon>Sulfidibacter</taxon>
    </lineage>
</organism>
<dbReference type="Gene3D" id="3.30.540.30">
    <property type="match status" value="1"/>
</dbReference>
<keyword evidence="4" id="KW-0732">Signal</keyword>
<dbReference type="EMBL" id="CP071793">
    <property type="protein sequence ID" value="QTD49778.1"/>
    <property type="molecule type" value="Genomic_DNA"/>
</dbReference>
<dbReference type="PANTHER" id="PTHR23422:SF9">
    <property type="entry name" value="ZN-DEPENDENT HYDROLASE"/>
    <property type="match status" value="1"/>
</dbReference>
<sequence>MRQNMIYRLTLLVLLCLALACNQGGGQTSGTDDQTQPASDTASKTKSTEGLSAERKNMYIEVTLTTDVAKLTENQRKMIPLLVDVAKIMDRLFWAQSYGDKQQLLESIEDPDVRRFAEINYGPWDRLMENEPFLPGVGPKPDGAMFYPADVTKEEVEQADEAVRGQYTMVRRKEDGSLYAIPYREFFKQDIEMAAAKLDEAAALAEDAGLKQYLTLRAEALRTDDYLASDMAWMDMKTNAIDFVVGPIENYEDKLFNYKSAHEAYILVKDMEWSKRLEKYAALLPELQAGIPVEAAYKKEKPGTDSDLNAYDVVYYAGDCNAGSKTIAINLPNDERVQLEKGTRRLQLKNAMRAKFDKILVPLADVLIDEGQRNHITFDAFFANTMFHEVAHGLGIKNTIDGKGTVREALKEKSSPIEEGKADILGLYMIGELLKKGELEGDIKDYYVTFVAGIFRSMRFGGASAHGQANMLRFHFFMEQGAIMRDAQTNTYKVDFEKMPAAVAALSQKILKLQGDGDYEGVTQWFKEKGHISDDLKNDLARVATAGIPRDIVFKQGTEVLGLNPQP</sequence>
<evidence type="ECO:0000256" key="4">
    <source>
        <dbReference type="SAM" id="SignalP"/>
    </source>
</evidence>
<feature type="compositionally biased region" description="Polar residues" evidence="3">
    <location>
        <begin position="37"/>
        <end position="50"/>
    </location>
</feature>
<evidence type="ECO:0000256" key="2">
    <source>
        <dbReference type="ARBA" id="ARBA00022801"/>
    </source>
</evidence>
<dbReference type="PROSITE" id="PS51257">
    <property type="entry name" value="PROKAR_LIPOPROTEIN"/>
    <property type="match status" value="1"/>
</dbReference>
<gene>
    <name evidence="5" type="ORF">J3U87_29700</name>
</gene>
<name>A0A8A4TLM8_SULCO</name>
<evidence type="ECO:0000313" key="5">
    <source>
        <dbReference type="EMBL" id="QTD49778.1"/>
    </source>
</evidence>
<dbReference type="Pfam" id="PF03571">
    <property type="entry name" value="Peptidase_M49"/>
    <property type="match status" value="1"/>
</dbReference>
<keyword evidence="2" id="KW-0378">Hydrolase</keyword>
<feature type="region of interest" description="Disordered" evidence="3">
    <location>
        <begin position="26"/>
        <end position="50"/>
    </location>
</feature>
<dbReference type="InterPro" id="IPR039461">
    <property type="entry name" value="Peptidase_M49"/>
</dbReference>
<evidence type="ECO:0008006" key="7">
    <source>
        <dbReference type="Google" id="ProtNLM"/>
    </source>
</evidence>
<evidence type="ECO:0000256" key="1">
    <source>
        <dbReference type="ARBA" id="ARBA00022723"/>
    </source>
</evidence>
<protein>
    <recommendedName>
        <fullName evidence="7">Peptidase family M49</fullName>
    </recommendedName>
</protein>
<keyword evidence="1" id="KW-0479">Metal-binding</keyword>
<dbReference type="KEGG" id="scor:J3U87_29700"/>